<dbReference type="Pfam" id="PF01757">
    <property type="entry name" value="Acyl_transf_3"/>
    <property type="match status" value="1"/>
</dbReference>
<dbReference type="PANTHER" id="PTHR23028">
    <property type="entry name" value="ACETYLTRANSFERASE"/>
    <property type="match status" value="1"/>
</dbReference>
<dbReference type="PANTHER" id="PTHR23028:SF131">
    <property type="entry name" value="BLR2367 PROTEIN"/>
    <property type="match status" value="1"/>
</dbReference>
<dbReference type="EMBL" id="WAGF01000003">
    <property type="protein sequence ID" value="KAB0880842.1"/>
    <property type="molecule type" value="Genomic_DNA"/>
</dbReference>
<feature type="transmembrane region" description="Helical" evidence="1">
    <location>
        <begin position="304"/>
        <end position="322"/>
    </location>
</feature>
<evidence type="ECO:0000313" key="4">
    <source>
        <dbReference type="Proteomes" id="UP000439917"/>
    </source>
</evidence>
<feature type="transmembrane region" description="Helical" evidence="1">
    <location>
        <begin position="9"/>
        <end position="26"/>
    </location>
</feature>
<keyword evidence="3" id="KW-0808">Transferase</keyword>
<proteinExistence type="predicted"/>
<keyword evidence="3" id="KW-0012">Acyltransferase</keyword>
<comment type="caution">
    <text evidence="3">The sequence shown here is derived from an EMBL/GenBank/DDBJ whole genome shotgun (WGS) entry which is preliminary data.</text>
</comment>
<evidence type="ECO:0000313" key="3">
    <source>
        <dbReference type="EMBL" id="KAB0880842.1"/>
    </source>
</evidence>
<feature type="transmembrane region" description="Helical" evidence="1">
    <location>
        <begin position="244"/>
        <end position="262"/>
    </location>
</feature>
<dbReference type="Proteomes" id="UP000439917">
    <property type="component" value="Unassembled WGS sequence"/>
</dbReference>
<dbReference type="GO" id="GO:0016020">
    <property type="term" value="C:membrane"/>
    <property type="evidence" value="ECO:0007669"/>
    <property type="project" value="TreeGrafter"/>
</dbReference>
<evidence type="ECO:0000259" key="2">
    <source>
        <dbReference type="Pfam" id="PF01757"/>
    </source>
</evidence>
<organism evidence="3 4">
    <name type="scientific">Cronobacter sakazakii</name>
    <name type="common">Enterobacter sakazakii</name>
    <dbReference type="NCBI Taxonomy" id="28141"/>
    <lineage>
        <taxon>Bacteria</taxon>
        <taxon>Pseudomonadati</taxon>
        <taxon>Pseudomonadota</taxon>
        <taxon>Gammaproteobacteria</taxon>
        <taxon>Enterobacterales</taxon>
        <taxon>Enterobacteriaceae</taxon>
        <taxon>Cronobacter</taxon>
    </lineage>
</organism>
<feature type="transmembrane region" description="Helical" evidence="1">
    <location>
        <begin position="274"/>
        <end position="292"/>
    </location>
</feature>
<protein>
    <submittedName>
        <fullName evidence="3">Acyltransferase</fullName>
    </submittedName>
</protein>
<dbReference type="InterPro" id="IPR050879">
    <property type="entry name" value="Acyltransferase_3"/>
</dbReference>
<feature type="domain" description="Acyltransferase 3" evidence="2">
    <location>
        <begin position="5"/>
        <end position="314"/>
    </location>
</feature>
<dbReference type="GO" id="GO:0000271">
    <property type="term" value="P:polysaccharide biosynthetic process"/>
    <property type="evidence" value="ECO:0007669"/>
    <property type="project" value="TreeGrafter"/>
</dbReference>
<feature type="transmembrane region" description="Helical" evidence="1">
    <location>
        <begin position="142"/>
        <end position="161"/>
    </location>
</feature>
<gene>
    <name evidence="3" type="ORF">FZI38_01255</name>
</gene>
<feature type="transmembrane region" description="Helical" evidence="1">
    <location>
        <begin position="221"/>
        <end position="238"/>
    </location>
</feature>
<evidence type="ECO:0000256" key="1">
    <source>
        <dbReference type="SAM" id="Phobius"/>
    </source>
</evidence>
<dbReference type="InterPro" id="IPR002656">
    <property type="entry name" value="Acyl_transf_3_dom"/>
</dbReference>
<accession>A0AAN6AXR6</accession>
<dbReference type="RefSeq" id="WP_075183960.1">
    <property type="nucleotide sequence ID" value="NZ_MSAH01000031.1"/>
</dbReference>
<keyword evidence="1" id="KW-0812">Transmembrane</keyword>
<keyword evidence="1" id="KW-1133">Transmembrane helix</keyword>
<name>A0AAN6AXR6_CROSK</name>
<reference evidence="3 4" key="1">
    <citation type="submission" date="2019-09" db="EMBL/GenBank/DDBJ databases">
        <title>Prevalence, distribution, and phylogeny of type two toxin-antitoxin genes possessed by Cronobacter species where C. sakazakii homologs follow sequence type lineages.</title>
        <authorList>
            <person name="Finkelstein S."/>
            <person name="Negrete F."/>
            <person name="Jang H."/>
            <person name="Gopinath G.R."/>
            <person name="Tall B.D."/>
        </authorList>
    </citation>
    <scope>NUCLEOTIDE SEQUENCE [LARGE SCALE GENOMIC DNA]</scope>
    <source>
        <strain evidence="3 4">MOD1_Comp4</strain>
    </source>
</reference>
<feature type="transmembrane region" description="Helical" evidence="1">
    <location>
        <begin position="38"/>
        <end position="57"/>
    </location>
</feature>
<sequence>MSRNNCFDVVRLLAAIAVIYFHHSLMFGMEPPKLDKGFSIGNIAVQVFFSISGFLIAMSFTRSSNFLIYMGKRVKRIFPAVTFCAFIMVYFFASFYKDNIFNYVTSWDTFINFLRISTLYGRNVPGLWSEISSHTESNGPLWTLPYELVMYVILGASLSMHNSWKTPAFLLILCFFVTTLFREQLNSVGAYYATFSTLAEFGLCFFTGSLLFMTITAWNTLKVRVNLIAISLILITTLRGGNDMLAIGSIMISILVIMISLSFKERFIDGRFDISYGIYIWGWPLQILVIHYKPFGISEFVPSLIFTYLIVVIASSLSWAYIESPILKRKTQLNLNKDAV</sequence>
<feature type="transmembrane region" description="Helical" evidence="1">
    <location>
        <begin position="191"/>
        <end position="214"/>
    </location>
</feature>
<dbReference type="AlphaFoldDB" id="A0AAN6AXR6"/>
<keyword evidence="1" id="KW-0472">Membrane</keyword>
<feature type="transmembrane region" description="Helical" evidence="1">
    <location>
        <begin position="77"/>
        <end position="96"/>
    </location>
</feature>
<feature type="transmembrane region" description="Helical" evidence="1">
    <location>
        <begin position="168"/>
        <end position="185"/>
    </location>
</feature>
<dbReference type="GO" id="GO:0016747">
    <property type="term" value="F:acyltransferase activity, transferring groups other than amino-acyl groups"/>
    <property type="evidence" value="ECO:0007669"/>
    <property type="project" value="InterPro"/>
</dbReference>